<evidence type="ECO:0000313" key="1">
    <source>
        <dbReference type="EMBL" id="CAG8516577.1"/>
    </source>
</evidence>
<gene>
    <name evidence="1" type="ORF">DHETER_LOCUS3713</name>
</gene>
<reference evidence="1" key="1">
    <citation type="submission" date="2021-06" db="EMBL/GenBank/DDBJ databases">
        <authorList>
            <person name="Kallberg Y."/>
            <person name="Tangrot J."/>
            <person name="Rosling A."/>
        </authorList>
    </citation>
    <scope>NUCLEOTIDE SEQUENCE</scope>
    <source>
        <strain evidence="1">IL203A</strain>
    </source>
</reference>
<dbReference type="EMBL" id="CAJVPU010003326">
    <property type="protein sequence ID" value="CAG8516577.1"/>
    <property type="molecule type" value="Genomic_DNA"/>
</dbReference>
<protein>
    <submittedName>
        <fullName evidence="1">2623_t:CDS:1</fullName>
    </submittedName>
</protein>
<comment type="caution">
    <text evidence="1">The sequence shown here is derived from an EMBL/GenBank/DDBJ whole genome shotgun (WGS) entry which is preliminary data.</text>
</comment>
<proteinExistence type="predicted"/>
<accession>A0ACA9L897</accession>
<dbReference type="Proteomes" id="UP000789702">
    <property type="component" value="Unassembled WGS sequence"/>
</dbReference>
<evidence type="ECO:0000313" key="2">
    <source>
        <dbReference type="Proteomes" id="UP000789702"/>
    </source>
</evidence>
<name>A0ACA9L897_9GLOM</name>
<sequence>LQKTPENMQTKPQHLIKAMDLDPLFPTGDSKCNKRKSKTTRKSLNKNASRRVRPSKKHFDAGVKGPTIEF</sequence>
<organism evidence="1 2">
    <name type="scientific">Dentiscutata heterogama</name>
    <dbReference type="NCBI Taxonomy" id="1316150"/>
    <lineage>
        <taxon>Eukaryota</taxon>
        <taxon>Fungi</taxon>
        <taxon>Fungi incertae sedis</taxon>
        <taxon>Mucoromycota</taxon>
        <taxon>Glomeromycotina</taxon>
        <taxon>Glomeromycetes</taxon>
        <taxon>Diversisporales</taxon>
        <taxon>Gigasporaceae</taxon>
        <taxon>Dentiscutata</taxon>
    </lineage>
</organism>
<feature type="non-terminal residue" evidence="1">
    <location>
        <position position="1"/>
    </location>
</feature>
<keyword evidence="2" id="KW-1185">Reference proteome</keyword>